<reference evidence="3" key="1">
    <citation type="journal article" date="2014" name="Int. J. Syst. Evol. Microbiol.">
        <title>Complete genome sequence of Corynebacterium casei LMG S-19264T (=DSM 44701T), isolated from a smear-ripened cheese.</title>
        <authorList>
            <consortium name="US DOE Joint Genome Institute (JGI-PGF)"/>
            <person name="Walter F."/>
            <person name="Albersmeier A."/>
            <person name="Kalinowski J."/>
            <person name="Ruckert C."/>
        </authorList>
    </citation>
    <scope>NUCLEOTIDE SEQUENCE</scope>
    <source>
        <strain evidence="3">KCTC 12870</strain>
    </source>
</reference>
<evidence type="ECO:0000259" key="2">
    <source>
        <dbReference type="Pfam" id="PF13007"/>
    </source>
</evidence>
<proteinExistence type="predicted"/>
<feature type="domain" description="Transposase TnpC homeodomain" evidence="2">
    <location>
        <begin position="6"/>
        <end position="76"/>
    </location>
</feature>
<name>A0A8J3DD73_9BACT</name>
<evidence type="ECO:0000256" key="1">
    <source>
        <dbReference type="SAM" id="Coils"/>
    </source>
</evidence>
<keyword evidence="4" id="KW-1185">Reference proteome</keyword>
<sequence length="180" mass="20526">MENNLLKEQVSWLKQQLFGSGKSERLDAAQLRLQLDELERQLENSATQSIAYERRVPKVGKHETSAERFKDLPVEETIVIEPEEVQAEPESFDQISQEETFEVDIHPPKLFKRCIVRPKYRRKADRSQPPVIVTAPPACDRRQLRLGGPARVDRVKQIRAAHAAQSAGCATLRFVRKSSG</sequence>
<dbReference type="EMBL" id="BMXG01000014">
    <property type="protein sequence ID" value="GHC05852.1"/>
    <property type="molecule type" value="Genomic_DNA"/>
</dbReference>
<evidence type="ECO:0000313" key="3">
    <source>
        <dbReference type="EMBL" id="GHC05852.1"/>
    </source>
</evidence>
<dbReference type="InterPro" id="IPR024463">
    <property type="entry name" value="Transposase_TnpC_homeodom"/>
</dbReference>
<dbReference type="Proteomes" id="UP000642829">
    <property type="component" value="Unassembled WGS sequence"/>
</dbReference>
<comment type="caution">
    <text evidence="3">The sequence shown here is derived from an EMBL/GenBank/DDBJ whole genome shotgun (WGS) entry which is preliminary data.</text>
</comment>
<dbReference type="AlphaFoldDB" id="A0A8J3DD73"/>
<protein>
    <recommendedName>
        <fullName evidence="2">Transposase TnpC homeodomain domain-containing protein</fullName>
    </recommendedName>
</protein>
<reference evidence="3" key="2">
    <citation type="submission" date="2020-09" db="EMBL/GenBank/DDBJ databases">
        <authorList>
            <person name="Sun Q."/>
            <person name="Kim S."/>
        </authorList>
    </citation>
    <scope>NUCLEOTIDE SEQUENCE</scope>
    <source>
        <strain evidence="3">KCTC 12870</strain>
    </source>
</reference>
<accession>A0A8J3DD73</accession>
<keyword evidence="1" id="KW-0175">Coiled coil</keyword>
<evidence type="ECO:0000313" key="4">
    <source>
        <dbReference type="Proteomes" id="UP000642829"/>
    </source>
</evidence>
<organism evidence="3 4">
    <name type="scientific">Cerasicoccus arenae</name>
    <dbReference type="NCBI Taxonomy" id="424488"/>
    <lineage>
        <taxon>Bacteria</taxon>
        <taxon>Pseudomonadati</taxon>
        <taxon>Verrucomicrobiota</taxon>
        <taxon>Opitutia</taxon>
        <taxon>Puniceicoccales</taxon>
        <taxon>Cerasicoccaceae</taxon>
        <taxon>Cerasicoccus</taxon>
    </lineage>
</organism>
<feature type="coiled-coil region" evidence="1">
    <location>
        <begin position="21"/>
        <end position="55"/>
    </location>
</feature>
<dbReference type="Pfam" id="PF13007">
    <property type="entry name" value="LZ_Tnp_IS66"/>
    <property type="match status" value="1"/>
</dbReference>
<gene>
    <name evidence="3" type="ORF">GCM10007047_23570</name>
</gene>